<dbReference type="Proteomes" id="UP000092460">
    <property type="component" value="Unassembled WGS sequence"/>
</dbReference>
<dbReference type="EnsemblMetazoa" id="GPPI042765-RA">
    <property type="protein sequence ID" value="GPPI042765-PA"/>
    <property type="gene ID" value="GPPI042765"/>
</dbReference>
<reference evidence="1" key="2">
    <citation type="submission" date="2020-05" db="UniProtKB">
        <authorList>
            <consortium name="EnsemblMetazoa"/>
        </authorList>
    </citation>
    <scope>IDENTIFICATION</scope>
    <source>
        <strain evidence="1">IAEA</strain>
    </source>
</reference>
<name>A0A1B0BWK0_9MUSC</name>
<dbReference type="AlphaFoldDB" id="A0A1B0BWK0"/>
<proteinExistence type="predicted"/>
<organism evidence="1 2">
    <name type="scientific">Glossina palpalis gambiensis</name>
    <dbReference type="NCBI Taxonomy" id="67801"/>
    <lineage>
        <taxon>Eukaryota</taxon>
        <taxon>Metazoa</taxon>
        <taxon>Ecdysozoa</taxon>
        <taxon>Arthropoda</taxon>
        <taxon>Hexapoda</taxon>
        <taxon>Insecta</taxon>
        <taxon>Pterygota</taxon>
        <taxon>Neoptera</taxon>
        <taxon>Endopterygota</taxon>
        <taxon>Diptera</taxon>
        <taxon>Brachycera</taxon>
        <taxon>Muscomorpha</taxon>
        <taxon>Hippoboscoidea</taxon>
        <taxon>Glossinidae</taxon>
        <taxon>Glossina</taxon>
    </lineage>
</organism>
<evidence type="ECO:0000313" key="2">
    <source>
        <dbReference type="Proteomes" id="UP000092460"/>
    </source>
</evidence>
<dbReference type="STRING" id="67801.A0A1B0BWK0"/>
<evidence type="ECO:0000313" key="1">
    <source>
        <dbReference type="EnsemblMetazoa" id="GPPI042765-PA"/>
    </source>
</evidence>
<sequence length="75" mass="8431">MKNSYILNKYFKLLDWTSNFLAPSQHVNSSGSVDGCMRGNGHPGDNPFYSNIDSMPDIRPRRKSIPLVSELVSTK</sequence>
<accession>A0A1B0BWK0</accession>
<reference evidence="2" key="1">
    <citation type="submission" date="2015-01" db="EMBL/GenBank/DDBJ databases">
        <authorList>
            <person name="Aksoy S."/>
            <person name="Warren W."/>
            <person name="Wilson R.K."/>
        </authorList>
    </citation>
    <scope>NUCLEOTIDE SEQUENCE [LARGE SCALE GENOMIC DNA]</scope>
    <source>
        <strain evidence="2">IAEA</strain>
    </source>
</reference>
<keyword evidence="2" id="KW-1185">Reference proteome</keyword>
<protein>
    <submittedName>
        <fullName evidence="1">Uncharacterized protein</fullName>
    </submittedName>
</protein>
<dbReference type="EMBL" id="JXJN01021852">
    <property type="status" value="NOT_ANNOTATED_CDS"/>
    <property type="molecule type" value="Genomic_DNA"/>
</dbReference>
<dbReference type="VEuPathDB" id="VectorBase:GPPI042765"/>